<dbReference type="AlphaFoldDB" id="A0AAD7RA94"/>
<evidence type="ECO:0000313" key="3">
    <source>
        <dbReference type="Proteomes" id="UP001221898"/>
    </source>
</evidence>
<comment type="caution">
    <text evidence="2">The sequence shown here is derived from an EMBL/GenBank/DDBJ whole genome shotgun (WGS) entry which is preliminary data.</text>
</comment>
<gene>
    <name evidence="2" type="ORF">AAFF_G00280400</name>
</gene>
<proteinExistence type="predicted"/>
<accession>A0AAD7RA94</accession>
<keyword evidence="3" id="KW-1185">Reference proteome</keyword>
<evidence type="ECO:0000256" key="1">
    <source>
        <dbReference type="SAM" id="MobiDB-lite"/>
    </source>
</evidence>
<feature type="compositionally biased region" description="Basic and acidic residues" evidence="1">
    <location>
        <begin position="203"/>
        <end position="220"/>
    </location>
</feature>
<feature type="region of interest" description="Disordered" evidence="1">
    <location>
        <begin position="199"/>
        <end position="238"/>
    </location>
</feature>
<name>A0AAD7RA94_9TELE</name>
<protein>
    <submittedName>
        <fullName evidence="2">Uncharacterized protein</fullName>
    </submittedName>
</protein>
<dbReference type="EMBL" id="JAINUG010000391">
    <property type="protein sequence ID" value="KAJ8372668.1"/>
    <property type="molecule type" value="Genomic_DNA"/>
</dbReference>
<reference evidence="2" key="1">
    <citation type="journal article" date="2023" name="Science">
        <title>Genome structures resolve the early diversification of teleost fishes.</title>
        <authorList>
            <person name="Parey E."/>
            <person name="Louis A."/>
            <person name="Montfort J."/>
            <person name="Bouchez O."/>
            <person name="Roques C."/>
            <person name="Iampietro C."/>
            <person name="Lluch J."/>
            <person name="Castinel A."/>
            <person name="Donnadieu C."/>
            <person name="Desvignes T."/>
            <person name="Floi Bucao C."/>
            <person name="Jouanno E."/>
            <person name="Wen M."/>
            <person name="Mejri S."/>
            <person name="Dirks R."/>
            <person name="Jansen H."/>
            <person name="Henkel C."/>
            <person name="Chen W.J."/>
            <person name="Zahm M."/>
            <person name="Cabau C."/>
            <person name="Klopp C."/>
            <person name="Thompson A.W."/>
            <person name="Robinson-Rechavi M."/>
            <person name="Braasch I."/>
            <person name="Lecointre G."/>
            <person name="Bobe J."/>
            <person name="Postlethwait J.H."/>
            <person name="Berthelot C."/>
            <person name="Roest Crollius H."/>
            <person name="Guiguen Y."/>
        </authorList>
    </citation>
    <scope>NUCLEOTIDE SEQUENCE</scope>
    <source>
        <strain evidence="2">NC1722</strain>
    </source>
</reference>
<evidence type="ECO:0000313" key="2">
    <source>
        <dbReference type="EMBL" id="KAJ8372668.1"/>
    </source>
</evidence>
<dbReference type="Proteomes" id="UP001221898">
    <property type="component" value="Unassembled WGS sequence"/>
</dbReference>
<organism evidence="2 3">
    <name type="scientific">Aldrovandia affinis</name>
    <dbReference type="NCBI Taxonomy" id="143900"/>
    <lineage>
        <taxon>Eukaryota</taxon>
        <taxon>Metazoa</taxon>
        <taxon>Chordata</taxon>
        <taxon>Craniata</taxon>
        <taxon>Vertebrata</taxon>
        <taxon>Euteleostomi</taxon>
        <taxon>Actinopterygii</taxon>
        <taxon>Neopterygii</taxon>
        <taxon>Teleostei</taxon>
        <taxon>Notacanthiformes</taxon>
        <taxon>Halosauridae</taxon>
        <taxon>Aldrovandia</taxon>
    </lineage>
</organism>
<sequence length="238" mass="25665">MWLEEGRAGARCKRGTRSVSAGEAYASSAPTPLPTATAPPLRHSITTFPKAAPVTCRIRRGADIGAHEWGLRDRMPRRATADFNGLWKMLGNSCWWETSARNLEAFVCSGAAQLIQELADTHRNTAGPRHAPSPSPPVAVTVSGGGEALAPGLPLTPALASQSSPHTRLQHAKAQEMDEESMASAVAGHKGNCARLEQNWDSTKARPGDPFRSRLIREPQECTLKSNGQRPSTRDFLQ</sequence>